<feature type="domain" description="Phage tail tape measure protein" evidence="2">
    <location>
        <begin position="252"/>
        <end position="414"/>
    </location>
</feature>
<feature type="coiled-coil region" evidence="1">
    <location>
        <begin position="15"/>
        <end position="139"/>
    </location>
</feature>
<reference evidence="4" key="1">
    <citation type="submission" date="2017-04" db="EMBL/GenBank/DDBJ databases">
        <title>Function of individual gut microbiota members based on whole genome sequencing of pure cultures obtained from chicken caecum.</title>
        <authorList>
            <person name="Medvecky M."/>
            <person name="Cejkova D."/>
            <person name="Polansky O."/>
            <person name="Karasova D."/>
            <person name="Kubasova T."/>
            <person name="Cizek A."/>
            <person name="Rychlik I."/>
        </authorList>
    </citation>
    <scope>NUCLEOTIDE SEQUENCE [LARGE SCALE GENOMIC DNA]</scope>
    <source>
        <strain evidence="4">An189</strain>
    </source>
</reference>
<keyword evidence="1" id="KW-0175">Coiled coil</keyword>
<evidence type="ECO:0000313" key="4">
    <source>
        <dbReference type="Proteomes" id="UP000196587"/>
    </source>
</evidence>
<dbReference type="EMBL" id="NFKE01000017">
    <property type="protein sequence ID" value="OUP31870.1"/>
    <property type="molecule type" value="Genomic_DNA"/>
</dbReference>
<comment type="caution">
    <text evidence="3">The sequence shown here is derived from an EMBL/GenBank/DDBJ whole genome shotgun (WGS) entry which is preliminary data.</text>
</comment>
<proteinExistence type="predicted"/>
<accession>A0A1Y4JKW9</accession>
<feature type="coiled-coil region" evidence="1">
    <location>
        <begin position="654"/>
        <end position="688"/>
    </location>
</feature>
<dbReference type="AlphaFoldDB" id="A0A1Y4JKW9"/>
<dbReference type="Pfam" id="PF10145">
    <property type="entry name" value="PhageMin_Tail"/>
    <property type="match status" value="1"/>
</dbReference>
<evidence type="ECO:0000256" key="1">
    <source>
        <dbReference type="SAM" id="Coils"/>
    </source>
</evidence>
<evidence type="ECO:0000259" key="2">
    <source>
        <dbReference type="Pfam" id="PF10145"/>
    </source>
</evidence>
<sequence>MENVEERVLDIRVRYDDAISNIAKYRTQLDVLRKREQTLKEDLKAGRFEREEYNVKLTETQIAAREVNEVIRVLNKQVQNERKEQTELEGSLVRLRAELSNLTASYDRLSRAERNSARGKEIQDKINAITDELKEAEEGTQRFYRNVGNYEETLKRFVGINNDFANSLLNIAQNSNGVKGFFSNMKVEASALGSTLKALLKNPVFMSIAGVAGVSFAFKWWYDYNKGIKEATKLTKQFTDKSGDDLKIYRSEVQALADYYSKDFRDMLTAINSVEKQFGISSDEALKVIKDGFIAGADANGEFLSALKEYPAYFKEAGISADQFVAIVAETNKQGVFSDKGIDTIKEANTRLREMTTSTASALDGVGISSKQVQEDLQTGAKTTFQIMQEVSAKLDELPESSAVVGTAIADIFGGPGEDAGLQYIRTLKDISVNLDEVKGKTGELGKVEDDLLASQAELTKEVALLFDATGSSFEKMTAKVETFVNDVLSSLIKDVRTLFESVEDITERETKAAVELGKNVAEANVGDEYAKIEAARARYVKAGLSEEAALEKAKYDRLKVLKLTLNQEEEHFQKITDLNKKYNAELDYSNIWRRATRLTRSKSDIKKDIQDTWNEYINQMAVVQSQQQIFDLVYSYTGDTDKKKTPIVDPKAMAEALKIKKKELQEIRKAEDEMLKLIKDSREKQTQEIEYEYSRQIEDLKIRLETEKDLTPRAKDEIGKQILSLEQQKTIALQKLSDEELKKDIENRQKLIALQLDSVKAGSEQEYQLKMQQLVAQRDAELQQKELTEQMKLAIVEKYNKKIDDLSKQHENLRLESKKQFLELELFITKEGTDKKLQLTLDRLKLERDIELSNTKLTEEQRLLIIKKYQKLQEDIYKKNEEDKAAQIREDQQKEYLAAEKAGASLYQLQTLQAWQELDLLIKTNASAKDIATAKYNLFNTLLSQYIEATGELGETNKEFAKLSKTLALAQIAIETGRAISFGISQAMQEPFPANLLAVTTTIATIMTNIAKAQSIVKSAKFAQGGSVVGPGSGTSDSIPAMLSNGESVMTAAATSMFAPLLSAFNQMGGGIPINVTTSSNQATGEDMLAKAVARGMMMAPPPVLSVEEFTSVADRVKYVENLGSV</sequence>
<dbReference type="Proteomes" id="UP000196587">
    <property type="component" value="Unassembled WGS sequence"/>
</dbReference>
<organism evidence="3 4">
    <name type="scientific">Bacteroides clarus</name>
    <dbReference type="NCBI Taxonomy" id="626929"/>
    <lineage>
        <taxon>Bacteria</taxon>
        <taxon>Pseudomonadati</taxon>
        <taxon>Bacteroidota</taxon>
        <taxon>Bacteroidia</taxon>
        <taxon>Bacteroidales</taxon>
        <taxon>Bacteroidaceae</taxon>
        <taxon>Bacteroides</taxon>
    </lineage>
</organism>
<dbReference type="RefSeq" id="WP_087413523.1">
    <property type="nucleotide sequence ID" value="NZ_NFKE01000017.1"/>
</dbReference>
<protein>
    <recommendedName>
        <fullName evidence="2">Phage tail tape measure protein domain-containing protein</fullName>
    </recommendedName>
</protein>
<name>A0A1Y4JKW9_9BACE</name>
<gene>
    <name evidence="3" type="ORF">B5F24_15845</name>
</gene>
<evidence type="ECO:0000313" key="3">
    <source>
        <dbReference type="EMBL" id="OUP31870.1"/>
    </source>
</evidence>
<dbReference type="InterPro" id="IPR010090">
    <property type="entry name" value="Phage_tape_meas"/>
</dbReference>